<comment type="caution">
    <text evidence="3">The sequence shown here is derived from an EMBL/GenBank/DDBJ whole genome shotgun (WGS) entry which is preliminary data.</text>
</comment>
<evidence type="ECO:0000313" key="4">
    <source>
        <dbReference type="Proteomes" id="UP000785200"/>
    </source>
</evidence>
<feature type="compositionally biased region" description="Polar residues" evidence="1">
    <location>
        <begin position="550"/>
        <end position="567"/>
    </location>
</feature>
<dbReference type="Proteomes" id="UP000785200">
    <property type="component" value="Unassembled WGS sequence"/>
</dbReference>
<keyword evidence="4" id="KW-1185">Reference proteome</keyword>
<name>A0A9P6VIZ5_9HELO</name>
<evidence type="ECO:0000256" key="1">
    <source>
        <dbReference type="SAM" id="MobiDB-lite"/>
    </source>
</evidence>
<feature type="compositionally biased region" description="Polar residues" evidence="1">
    <location>
        <begin position="49"/>
        <end position="61"/>
    </location>
</feature>
<reference evidence="3" key="1">
    <citation type="submission" date="2019-07" db="EMBL/GenBank/DDBJ databases">
        <title>Hyphodiscus hymeniophilus genome sequencing and assembly.</title>
        <authorList>
            <person name="Kramer G."/>
            <person name="Nodwell J."/>
        </authorList>
    </citation>
    <scope>NUCLEOTIDE SEQUENCE</scope>
    <source>
        <strain evidence="3">ATCC 34498</strain>
    </source>
</reference>
<dbReference type="EMBL" id="VNKQ01000010">
    <property type="protein sequence ID" value="KAG0648565.1"/>
    <property type="molecule type" value="Genomic_DNA"/>
</dbReference>
<feature type="compositionally biased region" description="Low complexity" evidence="1">
    <location>
        <begin position="252"/>
        <end position="275"/>
    </location>
</feature>
<feature type="compositionally biased region" description="Polar residues" evidence="1">
    <location>
        <begin position="340"/>
        <end position="361"/>
    </location>
</feature>
<gene>
    <name evidence="3" type="ORF">D0Z07_5542</name>
</gene>
<feature type="region of interest" description="Disordered" evidence="1">
    <location>
        <begin position="459"/>
        <end position="597"/>
    </location>
</feature>
<dbReference type="CDD" id="cd14705">
    <property type="entry name" value="bZIP_Zip1"/>
    <property type="match status" value="1"/>
</dbReference>
<evidence type="ECO:0000259" key="2">
    <source>
        <dbReference type="PROSITE" id="PS50217"/>
    </source>
</evidence>
<dbReference type="PROSITE" id="PS00036">
    <property type="entry name" value="BZIP_BASIC"/>
    <property type="match status" value="1"/>
</dbReference>
<feature type="compositionally biased region" description="Basic and acidic residues" evidence="1">
    <location>
        <begin position="78"/>
        <end position="89"/>
    </location>
</feature>
<evidence type="ECO:0000313" key="3">
    <source>
        <dbReference type="EMBL" id="KAG0648565.1"/>
    </source>
</evidence>
<dbReference type="GO" id="GO:0003700">
    <property type="term" value="F:DNA-binding transcription factor activity"/>
    <property type="evidence" value="ECO:0007669"/>
    <property type="project" value="InterPro"/>
</dbReference>
<feature type="compositionally biased region" description="Low complexity" evidence="1">
    <location>
        <begin position="330"/>
        <end position="339"/>
    </location>
</feature>
<feature type="compositionally biased region" description="Gly residues" evidence="1">
    <location>
        <begin position="298"/>
        <end position="312"/>
    </location>
</feature>
<proteinExistence type="predicted"/>
<dbReference type="AlphaFoldDB" id="A0A9P6VIZ5"/>
<feature type="compositionally biased region" description="Polar residues" evidence="1">
    <location>
        <begin position="126"/>
        <end position="141"/>
    </location>
</feature>
<feature type="compositionally biased region" description="Low complexity" evidence="1">
    <location>
        <begin position="1"/>
        <end position="16"/>
    </location>
</feature>
<sequence>MSQRPAASRPASHSPSDAQNTTQPPVLGRVDVQQAEQQGDPQPAERLEGQQSARQASQLLPSPSPQYGRLLQPAPPGEEWRSGRSRDLGVHSMLNPTEPEDSSSSGRQVSGGEADSPLSAAGPHSQFGTSPSISAQHTFPGQQPGFETLSAQSSYSATFPRARPILTPRSPRNFSLGRGRGQATIDAARSPFLPSRGRAYTAEPGQSASSDVPSMPTHGSTQGHQHHDFPPTASTPRRASATMQAPLRTPHSESASPSISQSSQNLSSSQTSPASYLYKGGQPPSTQGYFPGSTFAQAGGGVQFGAGPGGQAGPSSATEGPYSAPPPPSHSQGPPAHSSTVSSSPAEALSSRQSSASDPIQVLTITTSQGVFNVPVDVRQASRLADEKRARNAGASARFRQRRKEKEREASTTIEKYQSQSRDLERKVRELEQERDFYRGERDRFRDVVFRTPDMRHLVMQAPPSPQSMRTASFQGPGMAPGGPPQQPPAMGFQLEPQPERAPRRRRTDASGEFASVPYTLPPASTLPPVQAAGYPSGPTNLPPLRIENPTAQTQTRGPNVTATTTAGPLPPFDPYARVGPPGSYERSWPSERGGRR</sequence>
<accession>A0A9P6VIZ5</accession>
<feature type="region of interest" description="Disordered" evidence="1">
    <location>
        <begin position="385"/>
        <end position="423"/>
    </location>
</feature>
<dbReference type="InterPro" id="IPR004827">
    <property type="entry name" value="bZIP"/>
</dbReference>
<feature type="region of interest" description="Disordered" evidence="1">
    <location>
        <begin position="1"/>
        <end position="361"/>
    </location>
</feature>
<feature type="compositionally biased region" description="Polar residues" evidence="1">
    <location>
        <begin position="232"/>
        <end position="243"/>
    </location>
</feature>
<organism evidence="3 4">
    <name type="scientific">Hyphodiscus hymeniophilus</name>
    <dbReference type="NCBI Taxonomy" id="353542"/>
    <lineage>
        <taxon>Eukaryota</taxon>
        <taxon>Fungi</taxon>
        <taxon>Dikarya</taxon>
        <taxon>Ascomycota</taxon>
        <taxon>Pezizomycotina</taxon>
        <taxon>Leotiomycetes</taxon>
        <taxon>Helotiales</taxon>
        <taxon>Hyphodiscaceae</taxon>
        <taxon>Hyphodiscus</taxon>
    </lineage>
</organism>
<feature type="compositionally biased region" description="Polar residues" evidence="1">
    <location>
        <begin position="204"/>
        <end position="223"/>
    </location>
</feature>
<feature type="compositionally biased region" description="Polar residues" evidence="1">
    <location>
        <begin position="411"/>
        <end position="421"/>
    </location>
</feature>
<feature type="domain" description="BZIP" evidence="2">
    <location>
        <begin position="387"/>
        <end position="445"/>
    </location>
</feature>
<protein>
    <submittedName>
        <fullName evidence="3">Transcription factor zip1</fullName>
    </submittedName>
</protein>
<dbReference type="OrthoDB" id="2247093at2759"/>
<dbReference type="PROSITE" id="PS50217">
    <property type="entry name" value="BZIP"/>
    <property type="match status" value="1"/>
</dbReference>